<reference evidence="1 2" key="1">
    <citation type="journal article" date="2005" name="Int. J. Syst. Evol. Microbiol.">
        <title>Bacillus litoralis sp. nov., isolated from a tidal flat of the Yellow Sea in Korea.</title>
        <authorList>
            <person name="Yoon J.H."/>
            <person name="Oh T.K."/>
        </authorList>
    </citation>
    <scope>NUCLEOTIDE SEQUENCE [LARGE SCALE GENOMIC DNA]</scope>
    <source>
        <strain evidence="1 2">SW-211</strain>
    </source>
</reference>
<dbReference type="OrthoDB" id="2894699at2"/>
<gene>
    <name evidence="1" type="ORF">FS935_09280</name>
</gene>
<dbReference type="InterPro" id="IPR020302">
    <property type="entry name" value="YnfE-like"/>
</dbReference>
<evidence type="ECO:0000313" key="1">
    <source>
        <dbReference type="EMBL" id="TXC91085.1"/>
    </source>
</evidence>
<dbReference type="EMBL" id="VOQF01000005">
    <property type="protein sequence ID" value="TXC91085.1"/>
    <property type="molecule type" value="Genomic_DNA"/>
</dbReference>
<accession>A0A5C6W1E1</accession>
<protein>
    <submittedName>
        <fullName evidence="1">Uncharacterized protein</fullName>
    </submittedName>
</protein>
<dbReference type="Proteomes" id="UP000321363">
    <property type="component" value="Unassembled WGS sequence"/>
</dbReference>
<comment type="caution">
    <text evidence="1">The sequence shown here is derived from an EMBL/GenBank/DDBJ whole genome shotgun (WGS) entry which is preliminary data.</text>
</comment>
<keyword evidence="2" id="KW-1185">Reference proteome</keyword>
<dbReference type="AlphaFoldDB" id="A0A5C6W1E1"/>
<organism evidence="1 2">
    <name type="scientific">Metabacillus litoralis</name>
    <dbReference type="NCBI Taxonomy" id="152268"/>
    <lineage>
        <taxon>Bacteria</taxon>
        <taxon>Bacillati</taxon>
        <taxon>Bacillota</taxon>
        <taxon>Bacilli</taxon>
        <taxon>Bacillales</taxon>
        <taxon>Bacillaceae</taxon>
        <taxon>Metabacillus</taxon>
    </lineage>
</organism>
<sequence length="84" mass="10006">MDDQLQQYIDIIKKNSETMNGPDYDGREQDLLRQKEDLEMYEHELKMKSRSSENFDKLVDATVCFVNNELSQPELDEIYKQSIK</sequence>
<proteinExistence type="predicted"/>
<name>A0A5C6W1E1_9BACI</name>
<dbReference type="RefSeq" id="WP_146947838.1">
    <property type="nucleotide sequence ID" value="NZ_VOQF01000005.1"/>
</dbReference>
<evidence type="ECO:0000313" key="2">
    <source>
        <dbReference type="Proteomes" id="UP000321363"/>
    </source>
</evidence>
<dbReference type="Pfam" id="PF17452">
    <property type="entry name" value="YnfE"/>
    <property type="match status" value="1"/>
</dbReference>